<evidence type="ECO:0000313" key="4">
    <source>
        <dbReference type="Proteomes" id="UP000248863"/>
    </source>
</evidence>
<protein>
    <recommendedName>
        <fullName evidence="2">Tlde1 domain-containing protein</fullName>
    </recommendedName>
</protein>
<dbReference type="EMBL" id="NPEU01000908">
    <property type="protein sequence ID" value="RAI26731.1"/>
    <property type="molecule type" value="Genomic_DNA"/>
</dbReference>
<evidence type="ECO:0000313" key="3">
    <source>
        <dbReference type="EMBL" id="RAI26731.1"/>
    </source>
</evidence>
<reference evidence="3 4" key="1">
    <citation type="submission" date="2017-07" db="EMBL/GenBank/DDBJ databases">
        <title>Draft Genome Sequences of Select Purple Nonsulfur Bacteria.</title>
        <authorList>
            <person name="Lasarre B."/>
            <person name="Mckinlay J.B."/>
        </authorList>
    </citation>
    <scope>NUCLEOTIDE SEQUENCE [LARGE SCALE GENOMIC DNA]</scope>
    <source>
        <strain evidence="3 4">DSM 11907</strain>
    </source>
</reference>
<name>A0A327JKW4_9BRAD</name>
<comment type="caution">
    <text evidence="3">The sequence shown here is derived from an EMBL/GenBank/DDBJ whole genome shotgun (WGS) entry which is preliminary data.</text>
</comment>
<evidence type="ECO:0000256" key="1">
    <source>
        <dbReference type="SAM" id="MobiDB-lite"/>
    </source>
</evidence>
<dbReference type="Proteomes" id="UP000248863">
    <property type="component" value="Unassembled WGS sequence"/>
</dbReference>
<organism evidence="3 4">
    <name type="scientific">Rhodoplanes elegans</name>
    <dbReference type="NCBI Taxonomy" id="29408"/>
    <lineage>
        <taxon>Bacteria</taxon>
        <taxon>Pseudomonadati</taxon>
        <taxon>Pseudomonadota</taxon>
        <taxon>Alphaproteobacteria</taxon>
        <taxon>Hyphomicrobiales</taxon>
        <taxon>Nitrobacteraceae</taxon>
        <taxon>Rhodoplanes</taxon>
    </lineage>
</organism>
<feature type="compositionally biased region" description="Low complexity" evidence="1">
    <location>
        <begin position="7"/>
        <end position="18"/>
    </location>
</feature>
<proteinExistence type="predicted"/>
<feature type="region of interest" description="Disordered" evidence="1">
    <location>
        <begin position="1"/>
        <end position="34"/>
    </location>
</feature>
<keyword evidence="4" id="KW-1185">Reference proteome</keyword>
<accession>A0A327JKW4</accession>
<dbReference type="AlphaFoldDB" id="A0A327JKW4"/>
<sequence>MGRLQEAAAPTGAAPTGADEPRRRVRPGQQPKLAALSPNALPSLAEDGKTAIYDITAKTVYMPNGKRLEAHSGLGPKMDDPRHVNVRMHGATPPNVYRLTMRESLFHGVRALRMTPVDQSKMYGRAGILAHSYMLGPSGQSNGCVSFKDYQAFLDAYLRGEVNKIVVVERLDSAPGATQVASSNWLSDTLGKLFKSDSSTDQYAEAGAN</sequence>
<feature type="domain" description="Tlde1" evidence="2">
    <location>
        <begin position="67"/>
        <end position="169"/>
    </location>
</feature>
<dbReference type="Pfam" id="PF10908">
    <property type="entry name" value="Tlde1_dom"/>
    <property type="match status" value="1"/>
</dbReference>
<gene>
    <name evidence="3" type="ORF">CH338_30540</name>
</gene>
<dbReference type="InterPro" id="IPR021225">
    <property type="entry name" value="Tlde1_dom"/>
</dbReference>
<evidence type="ECO:0000259" key="2">
    <source>
        <dbReference type="Pfam" id="PF10908"/>
    </source>
</evidence>